<evidence type="ECO:0000313" key="4">
    <source>
        <dbReference type="Proteomes" id="UP000295217"/>
    </source>
</evidence>
<protein>
    <submittedName>
        <fullName evidence="3">SGNH/GDSL hydrolase family protein</fullName>
    </submittedName>
</protein>
<dbReference type="Gene3D" id="3.40.50.1110">
    <property type="entry name" value="SGNH hydrolase"/>
    <property type="match status" value="1"/>
</dbReference>
<evidence type="ECO:0000313" key="3">
    <source>
        <dbReference type="EMBL" id="TDD67305.1"/>
    </source>
</evidence>
<dbReference type="GO" id="GO:0016787">
    <property type="term" value="F:hydrolase activity"/>
    <property type="evidence" value="ECO:0007669"/>
    <property type="project" value="UniProtKB-KW"/>
</dbReference>
<feature type="chain" id="PRO_5038887038" evidence="1">
    <location>
        <begin position="35"/>
        <end position="438"/>
    </location>
</feature>
<dbReference type="EMBL" id="SMLB01000030">
    <property type="protein sequence ID" value="TDD67305.1"/>
    <property type="molecule type" value="Genomic_DNA"/>
</dbReference>
<dbReference type="PANTHER" id="PTHR43784:SF2">
    <property type="entry name" value="GDSL-LIKE LIPASE_ACYLHYDROLASE, PUTATIVE (AFU_ORTHOLOGUE AFUA_2G00820)-RELATED"/>
    <property type="match status" value="1"/>
</dbReference>
<organism evidence="3 4">
    <name type="scientific">Jiangella aurantiaca</name>
    <dbReference type="NCBI Taxonomy" id="2530373"/>
    <lineage>
        <taxon>Bacteria</taxon>
        <taxon>Bacillati</taxon>
        <taxon>Actinomycetota</taxon>
        <taxon>Actinomycetes</taxon>
        <taxon>Jiangellales</taxon>
        <taxon>Jiangellaceae</taxon>
        <taxon>Jiangella</taxon>
    </lineage>
</organism>
<dbReference type="PANTHER" id="PTHR43784">
    <property type="entry name" value="GDSL-LIKE LIPASE/ACYLHYDROLASE, PUTATIVE (AFU_ORTHOLOGUE AFUA_2G00820)-RELATED"/>
    <property type="match status" value="1"/>
</dbReference>
<keyword evidence="3" id="KW-0378">Hydrolase</keyword>
<accession>A0A4R5A6Q3</accession>
<dbReference type="InterPro" id="IPR036514">
    <property type="entry name" value="SGNH_hydro_sf"/>
</dbReference>
<name>A0A4R5A6Q3_9ACTN</name>
<dbReference type="Pfam" id="PF13472">
    <property type="entry name" value="Lipase_GDSL_2"/>
    <property type="match status" value="1"/>
</dbReference>
<comment type="caution">
    <text evidence="3">The sequence shown here is derived from an EMBL/GenBank/DDBJ whole genome shotgun (WGS) entry which is preliminary data.</text>
</comment>
<dbReference type="SUPFAM" id="SSF52266">
    <property type="entry name" value="SGNH hydrolase"/>
    <property type="match status" value="1"/>
</dbReference>
<dbReference type="InterPro" id="IPR053140">
    <property type="entry name" value="GDSL_Rv0518-like"/>
</dbReference>
<feature type="domain" description="SGNH hydrolase-type esterase" evidence="2">
    <location>
        <begin position="233"/>
        <end position="423"/>
    </location>
</feature>
<reference evidence="3 4" key="1">
    <citation type="submission" date="2019-02" db="EMBL/GenBank/DDBJ databases">
        <title>Draft genome sequences of novel Actinobacteria.</title>
        <authorList>
            <person name="Sahin N."/>
            <person name="Ay H."/>
            <person name="Saygin H."/>
        </authorList>
    </citation>
    <scope>NUCLEOTIDE SEQUENCE [LARGE SCALE GENOMIC DNA]</scope>
    <source>
        <strain evidence="3 4">8K307</strain>
    </source>
</reference>
<sequence>MPPSRSLPTSLRRWAGPLATAAAGAVLVAAAATATPSASTVPPNPTAVDVPVATVPAATGDWVGTWATAVARPQNGQALAGFTDTTLRQRLHVSVGGSQVRLRLTNVYGTQPLVVLAATLALPGAAPGDVDPATLRPVTFSGDASVTIPAGAELISDPVGLPIADDSDVLVSLYVPGPTGPATYHSAAHSTGWVATGDQTTAPSVSSFPQTTTSFWFLDGLDVRGVASGAVVFLGDSITDGSGSTRDANRRWPDYLADRMLAQPRPLQFGILNAGIGGNRLLLHANSPGQGDNALARFDRDVLTQAGAGTVVVFEGINDIQQPNSQYDPERLIAAYEQIIQRARDQGMRVVGATIGPFQGWGTWTPEREAVRAAVNEWIRESGAFDAVIDFDAVLRDPDEPLRMRAEYDSGDHLHPGDAGYQAMADAVDLAELSPRRR</sequence>
<dbReference type="OrthoDB" id="1828825at2"/>
<dbReference type="Proteomes" id="UP000295217">
    <property type="component" value="Unassembled WGS sequence"/>
</dbReference>
<dbReference type="RefSeq" id="WP_132104825.1">
    <property type="nucleotide sequence ID" value="NZ_SMLB01000030.1"/>
</dbReference>
<dbReference type="AlphaFoldDB" id="A0A4R5A6Q3"/>
<proteinExistence type="predicted"/>
<feature type="signal peptide" evidence="1">
    <location>
        <begin position="1"/>
        <end position="34"/>
    </location>
</feature>
<keyword evidence="4" id="KW-1185">Reference proteome</keyword>
<dbReference type="CDD" id="cd01830">
    <property type="entry name" value="XynE_like"/>
    <property type="match status" value="1"/>
</dbReference>
<evidence type="ECO:0000259" key="2">
    <source>
        <dbReference type="Pfam" id="PF13472"/>
    </source>
</evidence>
<evidence type="ECO:0000256" key="1">
    <source>
        <dbReference type="SAM" id="SignalP"/>
    </source>
</evidence>
<keyword evidence="1" id="KW-0732">Signal</keyword>
<gene>
    <name evidence="3" type="ORF">E1262_19620</name>
</gene>
<dbReference type="InterPro" id="IPR013830">
    <property type="entry name" value="SGNH_hydro"/>
</dbReference>